<keyword evidence="1" id="KW-0812">Transmembrane</keyword>
<name>A0AA91Z2G4_NIACI</name>
<protein>
    <submittedName>
        <fullName evidence="2">Uncharacterized protein</fullName>
    </submittedName>
</protein>
<organism evidence="2 3">
    <name type="scientific">Niallia circulans</name>
    <name type="common">Bacillus circulans</name>
    <dbReference type="NCBI Taxonomy" id="1397"/>
    <lineage>
        <taxon>Bacteria</taxon>
        <taxon>Bacillati</taxon>
        <taxon>Bacillota</taxon>
        <taxon>Bacilli</taxon>
        <taxon>Bacillales</taxon>
        <taxon>Bacillaceae</taxon>
        <taxon>Niallia</taxon>
    </lineage>
</organism>
<evidence type="ECO:0000256" key="1">
    <source>
        <dbReference type="SAM" id="Phobius"/>
    </source>
</evidence>
<dbReference type="Proteomes" id="UP000216961">
    <property type="component" value="Unassembled WGS sequence"/>
</dbReference>
<keyword evidence="1" id="KW-0472">Membrane</keyword>
<evidence type="ECO:0000313" key="3">
    <source>
        <dbReference type="Proteomes" id="UP000216961"/>
    </source>
</evidence>
<feature type="transmembrane region" description="Helical" evidence="1">
    <location>
        <begin position="48"/>
        <end position="69"/>
    </location>
</feature>
<evidence type="ECO:0000313" key="2">
    <source>
        <dbReference type="EMBL" id="PAD85072.1"/>
    </source>
</evidence>
<dbReference type="EMBL" id="NPBQ01000013">
    <property type="protein sequence ID" value="PAD85072.1"/>
    <property type="molecule type" value="Genomic_DNA"/>
</dbReference>
<dbReference type="RefSeq" id="WP_095328614.1">
    <property type="nucleotide sequence ID" value="NZ_NPBQ01000013.1"/>
</dbReference>
<sequence length="188" mass="21402">MKIDFKITELLTLPASIMAAICLASGTLLFSPVSFIEKLYMLAFREKYGFIIGVVFLISLCILIVNIAYTTLNYIATSRAEKRFFANAGKKLRKLSTYQKAIVYGLYQEENRTHVLPLHDGAVRELEHNQIIGKVSSQYMVPNLNNAMIPYMVQPWVIDELDKDQDLLTDYQNAFNKMDNDEGNGNSF</sequence>
<dbReference type="Pfam" id="PF14163">
    <property type="entry name" value="SieB"/>
    <property type="match status" value="1"/>
</dbReference>
<reference evidence="2 3" key="1">
    <citation type="submission" date="2017-07" db="EMBL/GenBank/DDBJ databases">
        <title>Isolation and whole genome analysis of endospore-forming bacteria from heroin.</title>
        <authorList>
            <person name="Kalinowski J."/>
            <person name="Ahrens B."/>
            <person name="Al-Dilaimi A."/>
            <person name="Winkler A."/>
            <person name="Wibberg D."/>
            <person name="Schleenbecker U."/>
            <person name="Ruckert C."/>
            <person name="Wolfel R."/>
            <person name="Grass G."/>
        </authorList>
    </citation>
    <scope>NUCLEOTIDE SEQUENCE [LARGE SCALE GENOMIC DNA]</scope>
    <source>
        <strain evidence="2 3">7521-2</strain>
    </source>
</reference>
<gene>
    <name evidence="2" type="ORF">CHH57_01815</name>
</gene>
<dbReference type="AlphaFoldDB" id="A0AA91Z2G4"/>
<comment type="caution">
    <text evidence="2">The sequence shown here is derived from an EMBL/GenBank/DDBJ whole genome shotgun (WGS) entry which is preliminary data.</text>
</comment>
<dbReference type="InterPro" id="IPR025982">
    <property type="entry name" value="SieB"/>
</dbReference>
<feature type="transmembrane region" description="Helical" evidence="1">
    <location>
        <begin position="15"/>
        <end position="36"/>
    </location>
</feature>
<accession>A0AA91Z2G4</accession>
<proteinExistence type="predicted"/>
<keyword evidence="1" id="KW-1133">Transmembrane helix</keyword>